<keyword evidence="9" id="KW-1185">Reference proteome</keyword>
<keyword evidence="7" id="KW-0812">Transmembrane</keyword>
<reference evidence="8 9" key="1">
    <citation type="submission" date="2024-03" db="EMBL/GenBank/DDBJ databases">
        <authorList>
            <person name="Martinez-Hernandez J."/>
        </authorList>
    </citation>
    <scope>NUCLEOTIDE SEQUENCE [LARGE SCALE GENOMIC DNA]</scope>
</reference>
<dbReference type="Proteomes" id="UP001497480">
    <property type="component" value="Unassembled WGS sequence"/>
</dbReference>
<evidence type="ECO:0000256" key="5">
    <source>
        <dbReference type="ARBA" id="ARBA00024830"/>
    </source>
</evidence>
<comment type="subunit">
    <text evidence="2">Part of the 30S ribosomal subunit.</text>
</comment>
<dbReference type="GO" id="GO:0003735">
    <property type="term" value="F:structural constituent of ribosome"/>
    <property type="evidence" value="ECO:0007669"/>
    <property type="project" value="InterPro"/>
</dbReference>
<evidence type="ECO:0000256" key="4">
    <source>
        <dbReference type="ARBA" id="ARBA00023274"/>
    </source>
</evidence>
<name>A0AAV1WZZ8_LUPLU</name>
<evidence type="ECO:0000256" key="2">
    <source>
        <dbReference type="ARBA" id="ARBA00011458"/>
    </source>
</evidence>
<keyword evidence="3" id="KW-0689">Ribosomal protein</keyword>
<comment type="similarity">
    <text evidence="1">Belongs to the universal ribosomal protein uS12 family.</text>
</comment>
<evidence type="ECO:0000313" key="9">
    <source>
        <dbReference type="Proteomes" id="UP001497480"/>
    </source>
</evidence>
<feature type="region of interest" description="Disordered" evidence="6">
    <location>
        <begin position="1"/>
        <end position="47"/>
    </location>
</feature>
<gene>
    <name evidence="8" type="ORF">LLUT_LOCUS16030</name>
</gene>
<organism evidence="8 9">
    <name type="scientific">Lupinus luteus</name>
    <name type="common">European yellow lupine</name>
    <dbReference type="NCBI Taxonomy" id="3873"/>
    <lineage>
        <taxon>Eukaryota</taxon>
        <taxon>Viridiplantae</taxon>
        <taxon>Streptophyta</taxon>
        <taxon>Embryophyta</taxon>
        <taxon>Tracheophyta</taxon>
        <taxon>Spermatophyta</taxon>
        <taxon>Magnoliopsida</taxon>
        <taxon>eudicotyledons</taxon>
        <taxon>Gunneridae</taxon>
        <taxon>Pentapetalae</taxon>
        <taxon>rosids</taxon>
        <taxon>fabids</taxon>
        <taxon>Fabales</taxon>
        <taxon>Fabaceae</taxon>
        <taxon>Papilionoideae</taxon>
        <taxon>50 kb inversion clade</taxon>
        <taxon>genistoids sensu lato</taxon>
        <taxon>core genistoids</taxon>
        <taxon>Genisteae</taxon>
        <taxon>Lupinus</taxon>
    </lineage>
</organism>
<dbReference type="InterPro" id="IPR005679">
    <property type="entry name" value="Ribosomal_uS12_bac"/>
</dbReference>
<dbReference type="PRINTS" id="PR01034">
    <property type="entry name" value="RIBOSOMALS12"/>
</dbReference>
<dbReference type="AlphaFoldDB" id="A0AAV1WZZ8"/>
<feature type="compositionally biased region" description="Basic and acidic residues" evidence="6">
    <location>
        <begin position="10"/>
        <end position="23"/>
    </location>
</feature>
<dbReference type="SUPFAM" id="SSF50249">
    <property type="entry name" value="Nucleic acid-binding proteins"/>
    <property type="match status" value="1"/>
</dbReference>
<evidence type="ECO:0000256" key="3">
    <source>
        <dbReference type="ARBA" id="ARBA00022980"/>
    </source>
</evidence>
<dbReference type="Gene3D" id="2.40.50.140">
    <property type="entry name" value="Nucleic acid-binding proteins"/>
    <property type="match status" value="1"/>
</dbReference>
<dbReference type="EMBL" id="CAXHTB010000011">
    <property type="protein sequence ID" value="CAL0314970.1"/>
    <property type="molecule type" value="Genomic_DNA"/>
</dbReference>
<sequence length="250" mass="27974">MPTFNQLIRHGREEKRRTDRTRASDQCPQKKGVGPRLSTRTPKKPNSAPLKVQSMLLVRSFRLLFLRLIGEAVGPGTLILLLCILSSLGGYAYENMEDPARGEGGSGAGSSQRPVLDLNLPPGGRDELSDLVAKLDQVEREIRHLSESRIESPEEGEARQFSLSGLHTVLDEVENLLEQSRQLDGSRDQERARQRAELREPFRLYEEAEALLDARRQALAEASLSLQLQLWAQDQFLQEGQEGRGGSRPL</sequence>
<dbReference type="Pfam" id="PF00164">
    <property type="entry name" value="Ribosom_S12_S23"/>
    <property type="match status" value="1"/>
</dbReference>
<dbReference type="GO" id="GO:0015935">
    <property type="term" value="C:small ribosomal subunit"/>
    <property type="evidence" value="ECO:0007669"/>
    <property type="project" value="InterPro"/>
</dbReference>
<comment type="function">
    <text evidence="5">With S4 and S5 plays an important role in translational accuracy. Located at the interface of the 30S and 50S subunits.</text>
</comment>
<evidence type="ECO:0000256" key="1">
    <source>
        <dbReference type="ARBA" id="ARBA00005657"/>
    </source>
</evidence>
<evidence type="ECO:0000313" key="8">
    <source>
        <dbReference type="EMBL" id="CAL0314970.1"/>
    </source>
</evidence>
<feature type="region of interest" description="Disordered" evidence="6">
    <location>
        <begin position="100"/>
        <end position="121"/>
    </location>
</feature>
<proteinExistence type="inferred from homology"/>
<evidence type="ECO:0000256" key="7">
    <source>
        <dbReference type="SAM" id="Phobius"/>
    </source>
</evidence>
<comment type="caution">
    <text evidence="8">The sequence shown here is derived from an EMBL/GenBank/DDBJ whole genome shotgun (WGS) entry which is preliminary data.</text>
</comment>
<accession>A0AAV1WZZ8</accession>
<evidence type="ECO:0000256" key="6">
    <source>
        <dbReference type="SAM" id="MobiDB-lite"/>
    </source>
</evidence>
<dbReference type="InterPro" id="IPR006032">
    <property type="entry name" value="Ribosomal_uS12"/>
</dbReference>
<dbReference type="InterPro" id="IPR012340">
    <property type="entry name" value="NA-bd_OB-fold"/>
</dbReference>
<feature type="transmembrane region" description="Helical" evidence="7">
    <location>
        <begin position="64"/>
        <end position="93"/>
    </location>
</feature>
<keyword evidence="4" id="KW-0687">Ribonucleoprotein</keyword>
<keyword evidence="7" id="KW-0472">Membrane</keyword>
<dbReference type="GO" id="GO:0006412">
    <property type="term" value="P:translation"/>
    <property type="evidence" value="ECO:0007669"/>
    <property type="project" value="InterPro"/>
</dbReference>
<protein>
    <submittedName>
        <fullName evidence="8">Uncharacterized protein</fullName>
    </submittedName>
</protein>
<keyword evidence="7" id="KW-1133">Transmembrane helix</keyword>